<evidence type="ECO:0008006" key="5">
    <source>
        <dbReference type="Google" id="ProtNLM"/>
    </source>
</evidence>
<dbReference type="AlphaFoldDB" id="A0A3A9AJ38"/>
<dbReference type="OrthoDB" id="2067659at2"/>
<evidence type="ECO:0000313" key="3">
    <source>
        <dbReference type="EMBL" id="RKI91369.1"/>
    </source>
</evidence>
<protein>
    <recommendedName>
        <fullName evidence="5">Lipoprotein</fullName>
    </recommendedName>
</protein>
<dbReference type="RefSeq" id="WP_120469590.1">
    <property type="nucleotide sequence ID" value="NZ_CATAJS010000013.1"/>
</dbReference>
<dbReference type="PROSITE" id="PS51257">
    <property type="entry name" value="PROKAR_LIPOPROTEIN"/>
    <property type="match status" value="1"/>
</dbReference>
<organism evidence="3 4">
    <name type="scientific">Parablautia intestinalis</name>
    <dbReference type="NCBI Taxonomy" id="2320100"/>
    <lineage>
        <taxon>Bacteria</taxon>
        <taxon>Bacillati</taxon>
        <taxon>Bacillota</taxon>
        <taxon>Clostridia</taxon>
        <taxon>Lachnospirales</taxon>
        <taxon>Lachnospiraceae</taxon>
        <taxon>Parablautia</taxon>
    </lineage>
</organism>
<evidence type="ECO:0000256" key="1">
    <source>
        <dbReference type="SAM" id="MobiDB-lite"/>
    </source>
</evidence>
<comment type="caution">
    <text evidence="3">The sequence shown here is derived from an EMBL/GenBank/DDBJ whole genome shotgun (WGS) entry which is preliminary data.</text>
</comment>
<gene>
    <name evidence="3" type="ORF">D7V94_10765</name>
</gene>
<reference evidence="3 4" key="1">
    <citation type="submission" date="2018-09" db="EMBL/GenBank/DDBJ databases">
        <title>Murine metabolic-syndrome-specific gut microbial biobank.</title>
        <authorList>
            <person name="Liu C."/>
        </authorList>
    </citation>
    <scope>NUCLEOTIDE SEQUENCE [LARGE SCALE GENOMIC DNA]</scope>
    <source>
        <strain evidence="3 4">0.1xD8-82</strain>
    </source>
</reference>
<evidence type="ECO:0000313" key="4">
    <source>
        <dbReference type="Proteomes" id="UP000280696"/>
    </source>
</evidence>
<sequence length="200" mass="21576">MKKRYIMGMTIVLLMLIAVTGCGNGAEEEHSITTVLEEEEDTDQTDEGRMGERKNVTDAGDPGGSVADENKTDANMADADLPEKSKAHSASPEKLIIGGKVRSVAQDSFVLSLTLWEDSKDGTGSCIVVPEPGSPEEKLVTVRCPDGACYERWTIEGGGAGIQKDEASFSEIREETGLEAEGHYEGDEFVADKVIIEIYE</sequence>
<proteinExistence type="predicted"/>
<name>A0A3A9AJ38_9FIRM</name>
<keyword evidence="4" id="KW-1185">Reference proteome</keyword>
<feature type="compositionally biased region" description="Acidic residues" evidence="1">
    <location>
        <begin position="36"/>
        <end position="45"/>
    </location>
</feature>
<evidence type="ECO:0000256" key="2">
    <source>
        <dbReference type="SAM" id="SignalP"/>
    </source>
</evidence>
<accession>A0A3A9AJ38</accession>
<dbReference type="Proteomes" id="UP000280696">
    <property type="component" value="Unassembled WGS sequence"/>
</dbReference>
<feature type="compositionally biased region" description="Basic and acidic residues" evidence="1">
    <location>
        <begin position="46"/>
        <end position="56"/>
    </location>
</feature>
<feature type="region of interest" description="Disordered" evidence="1">
    <location>
        <begin position="32"/>
        <end position="71"/>
    </location>
</feature>
<dbReference type="EMBL" id="RAYQ01000010">
    <property type="protein sequence ID" value="RKI91369.1"/>
    <property type="molecule type" value="Genomic_DNA"/>
</dbReference>
<feature type="chain" id="PRO_5017348600" description="Lipoprotein" evidence="2">
    <location>
        <begin position="26"/>
        <end position="200"/>
    </location>
</feature>
<keyword evidence="2" id="KW-0732">Signal</keyword>
<feature type="signal peptide" evidence="2">
    <location>
        <begin position="1"/>
        <end position="25"/>
    </location>
</feature>